<sequence>METITHETLRAEETTIAAVTDQTFRDLNEDIENLKSKISGLRERYEADVDARLEWYKSQGKPASDELIEESEKAMLAIKASEENLQRKEKERNLKTCVYYVEKYLSARGASAADKPDVDGDHASGAGRKKRGYPDDRAEFVAMATQLDRGAGVITREDDALFGIADADKIMKQFGFTWVSLSTEAKTALRETVALLTNHSITHCPKQMNRVPRTTPKNHHLVMDPLITSMHDLQDDTVALGGAVLAIIDSKMSDDTITDLVASLERTHDMHELRDIYAEQNDPIEAIVRSLGSSDVSVQKAIRLRLLHHVVVLTKYVCLGTGLAVALAPKFGRGQGGSEDNLRRSAIADKTLRRCVDYHGQLYQMYVTEIAEGPQLAEVPRTSIAYNMHDKVCGIFENSLINGRLVKLSQDNRDLRTFLGSVGDGQA</sequence>
<evidence type="ECO:0000313" key="3">
    <source>
        <dbReference type="EMBL" id="KAK8029208.1"/>
    </source>
</evidence>
<keyword evidence="1" id="KW-0175">Coiled coil</keyword>
<evidence type="ECO:0000256" key="1">
    <source>
        <dbReference type="SAM" id="Coils"/>
    </source>
</evidence>
<organism evidence="3 4">
    <name type="scientific">Apiospora marii</name>
    <dbReference type="NCBI Taxonomy" id="335849"/>
    <lineage>
        <taxon>Eukaryota</taxon>
        <taxon>Fungi</taxon>
        <taxon>Dikarya</taxon>
        <taxon>Ascomycota</taxon>
        <taxon>Pezizomycotina</taxon>
        <taxon>Sordariomycetes</taxon>
        <taxon>Xylariomycetidae</taxon>
        <taxon>Amphisphaeriales</taxon>
        <taxon>Apiosporaceae</taxon>
        <taxon>Apiospora</taxon>
    </lineage>
</organism>
<feature type="region of interest" description="Disordered" evidence="2">
    <location>
        <begin position="111"/>
        <end position="132"/>
    </location>
</feature>
<evidence type="ECO:0000313" key="4">
    <source>
        <dbReference type="Proteomes" id="UP001396898"/>
    </source>
</evidence>
<comment type="caution">
    <text evidence="3">The sequence shown here is derived from an EMBL/GenBank/DDBJ whole genome shotgun (WGS) entry which is preliminary data.</text>
</comment>
<proteinExistence type="predicted"/>
<name>A0ABR1SBQ2_9PEZI</name>
<gene>
    <name evidence="3" type="ORF">PG991_006264</name>
</gene>
<reference evidence="3 4" key="1">
    <citation type="submission" date="2023-01" db="EMBL/GenBank/DDBJ databases">
        <title>Analysis of 21 Apiospora genomes using comparative genomics revels a genus with tremendous synthesis potential of carbohydrate active enzymes and secondary metabolites.</title>
        <authorList>
            <person name="Sorensen T."/>
        </authorList>
    </citation>
    <scope>NUCLEOTIDE SEQUENCE [LARGE SCALE GENOMIC DNA]</scope>
    <source>
        <strain evidence="3 4">CBS 20057</strain>
    </source>
</reference>
<dbReference type="EMBL" id="JAQQWI010000007">
    <property type="protein sequence ID" value="KAK8029208.1"/>
    <property type="molecule type" value="Genomic_DNA"/>
</dbReference>
<protein>
    <submittedName>
        <fullName evidence="3">Uncharacterized protein</fullName>
    </submittedName>
</protein>
<dbReference type="Proteomes" id="UP001396898">
    <property type="component" value="Unassembled WGS sequence"/>
</dbReference>
<accession>A0ABR1SBQ2</accession>
<feature type="coiled-coil region" evidence="1">
    <location>
        <begin position="17"/>
        <end position="91"/>
    </location>
</feature>
<evidence type="ECO:0000256" key="2">
    <source>
        <dbReference type="SAM" id="MobiDB-lite"/>
    </source>
</evidence>
<keyword evidence="4" id="KW-1185">Reference proteome</keyword>